<comment type="caution">
    <text evidence="2">The sequence shown here is derived from an EMBL/GenBank/DDBJ whole genome shotgun (WGS) entry which is preliminary data.</text>
</comment>
<sequence length="34" mass="3588">MYEDILIAGFGGQGVIFTGKLLAYAGLKEGKEVV</sequence>
<proteinExistence type="predicted"/>
<evidence type="ECO:0000313" key="2">
    <source>
        <dbReference type="EMBL" id="GAI35054.1"/>
    </source>
</evidence>
<dbReference type="AlphaFoldDB" id="X1PVS5"/>
<keyword evidence="1" id="KW-0560">Oxidoreductase</keyword>
<dbReference type="SUPFAM" id="SSF53323">
    <property type="entry name" value="Pyruvate-ferredoxin oxidoreductase, PFOR, domain III"/>
    <property type="match status" value="1"/>
</dbReference>
<dbReference type="Gene3D" id="3.40.920.10">
    <property type="entry name" value="Pyruvate-ferredoxin oxidoreductase, PFOR, domain III"/>
    <property type="match status" value="1"/>
</dbReference>
<dbReference type="EMBL" id="BARV01024605">
    <property type="protein sequence ID" value="GAI35054.1"/>
    <property type="molecule type" value="Genomic_DNA"/>
</dbReference>
<dbReference type="InterPro" id="IPR002869">
    <property type="entry name" value="Pyrv_flavodox_OxRed_cen"/>
</dbReference>
<feature type="non-terminal residue" evidence="2">
    <location>
        <position position="34"/>
    </location>
</feature>
<accession>X1PVS5</accession>
<gene>
    <name evidence="2" type="ORF">S06H3_40130</name>
</gene>
<evidence type="ECO:0008006" key="3">
    <source>
        <dbReference type="Google" id="ProtNLM"/>
    </source>
</evidence>
<evidence type="ECO:0000256" key="1">
    <source>
        <dbReference type="ARBA" id="ARBA00023002"/>
    </source>
</evidence>
<protein>
    <recommendedName>
        <fullName evidence="3">Pyruvate/ketoisovalerate oxidoreductase catalytic domain-containing protein</fullName>
    </recommendedName>
</protein>
<reference evidence="2" key="1">
    <citation type="journal article" date="2014" name="Front. Microbiol.">
        <title>High frequency of phylogenetically diverse reductive dehalogenase-homologous genes in deep subseafloor sedimentary metagenomes.</title>
        <authorList>
            <person name="Kawai M."/>
            <person name="Futagami T."/>
            <person name="Toyoda A."/>
            <person name="Takaki Y."/>
            <person name="Nishi S."/>
            <person name="Hori S."/>
            <person name="Arai W."/>
            <person name="Tsubouchi T."/>
            <person name="Morono Y."/>
            <person name="Uchiyama I."/>
            <person name="Ito T."/>
            <person name="Fujiyama A."/>
            <person name="Inagaki F."/>
            <person name="Takami H."/>
        </authorList>
    </citation>
    <scope>NUCLEOTIDE SEQUENCE</scope>
    <source>
        <strain evidence="2">Expedition CK06-06</strain>
    </source>
</reference>
<dbReference type="GO" id="GO:0016491">
    <property type="term" value="F:oxidoreductase activity"/>
    <property type="evidence" value="ECO:0007669"/>
    <property type="project" value="UniProtKB-KW"/>
</dbReference>
<name>X1PVS5_9ZZZZ</name>
<organism evidence="2">
    <name type="scientific">marine sediment metagenome</name>
    <dbReference type="NCBI Taxonomy" id="412755"/>
    <lineage>
        <taxon>unclassified sequences</taxon>
        <taxon>metagenomes</taxon>
        <taxon>ecological metagenomes</taxon>
    </lineage>
</organism>